<reference evidence="2 3" key="1">
    <citation type="submission" date="2023-04" db="EMBL/GenBank/DDBJ databases">
        <title>Genome of Basidiobolus ranarum AG-B5.</title>
        <authorList>
            <person name="Stajich J.E."/>
            <person name="Carter-House D."/>
            <person name="Gryganskyi A."/>
        </authorList>
    </citation>
    <scope>NUCLEOTIDE SEQUENCE [LARGE SCALE GENOMIC DNA]</scope>
    <source>
        <strain evidence="2 3">AG-B5</strain>
    </source>
</reference>
<evidence type="ECO:0000313" key="3">
    <source>
        <dbReference type="Proteomes" id="UP001479436"/>
    </source>
</evidence>
<protein>
    <submittedName>
        <fullName evidence="2">Uncharacterized protein</fullName>
    </submittedName>
</protein>
<comment type="caution">
    <text evidence="2">The sequence shown here is derived from an EMBL/GenBank/DDBJ whole genome shotgun (WGS) entry which is preliminary data.</text>
</comment>
<keyword evidence="1" id="KW-0732">Signal</keyword>
<feature type="signal peptide" evidence="1">
    <location>
        <begin position="1"/>
        <end position="24"/>
    </location>
</feature>
<sequence>MKQFSISALTTITLWILGAIAVHGAPAPAQAPASADYQTRSTDNNAGAIYCSIFKLNCNTECKSRRGTSGNECTGAGSNNFRIRCACSNGSDVTSNAADKTPTRSTNNPGYYNVNLGKNANGNDYCNRQKGNCQNVCRNASPNNLPYNSKCNFNTDKNGVTTASGMCSCNQCDIAYTVATTL</sequence>
<organism evidence="2 3">
    <name type="scientific">Basidiobolus ranarum</name>
    <dbReference type="NCBI Taxonomy" id="34480"/>
    <lineage>
        <taxon>Eukaryota</taxon>
        <taxon>Fungi</taxon>
        <taxon>Fungi incertae sedis</taxon>
        <taxon>Zoopagomycota</taxon>
        <taxon>Entomophthoromycotina</taxon>
        <taxon>Basidiobolomycetes</taxon>
        <taxon>Basidiobolales</taxon>
        <taxon>Basidiobolaceae</taxon>
        <taxon>Basidiobolus</taxon>
    </lineage>
</organism>
<evidence type="ECO:0000256" key="1">
    <source>
        <dbReference type="SAM" id="SignalP"/>
    </source>
</evidence>
<keyword evidence="3" id="KW-1185">Reference proteome</keyword>
<proteinExistence type="predicted"/>
<dbReference type="EMBL" id="JASJQH010007027">
    <property type="protein sequence ID" value="KAK9719995.1"/>
    <property type="molecule type" value="Genomic_DNA"/>
</dbReference>
<feature type="chain" id="PRO_5047049277" evidence="1">
    <location>
        <begin position="25"/>
        <end position="182"/>
    </location>
</feature>
<dbReference type="Proteomes" id="UP001479436">
    <property type="component" value="Unassembled WGS sequence"/>
</dbReference>
<accession>A0ABR2W4X7</accession>
<name>A0ABR2W4X7_9FUNG</name>
<gene>
    <name evidence="2" type="ORF">K7432_004413</name>
</gene>
<evidence type="ECO:0000313" key="2">
    <source>
        <dbReference type="EMBL" id="KAK9719995.1"/>
    </source>
</evidence>